<gene>
    <name evidence="2" type="ORF">Agub_g4553</name>
</gene>
<dbReference type="AlphaFoldDB" id="A0AAD3DKC7"/>
<sequence>MPSALLGALGRNIIVRPLSLFVKLFAKLAVVAACGITAMLPVLHAKAPARGLGWMRRGPHAIKPQTAATTSKALPEAHELAPDVEKVIKSIHANKTKAVVYVTGGAVQSISWLLSVPGASATVLEASVPYARDSLVDILGKDPEQYCSAATAAAMAAAAYRRAAQLSSFGSSVVGVGATCALATV</sequence>
<dbReference type="Gene3D" id="3.90.950.20">
    <property type="entry name" value="CinA-like"/>
    <property type="match status" value="1"/>
</dbReference>
<evidence type="ECO:0000313" key="2">
    <source>
        <dbReference type="EMBL" id="GFR43469.1"/>
    </source>
</evidence>
<organism evidence="2 3">
    <name type="scientific">Astrephomene gubernaculifera</name>
    <dbReference type="NCBI Taxonomy" id="47775"/>
    <lineage>
        <taxon>Eukaryota</taxon>
        <taxon>Viridiplantae</taxon>
        <taxon>Chlorophyta</taxon>
        <taxon>core chlorophytes</taxon>
        <taxon>Chlorophyceae</taxon>
        <taxon>CS clade</taxon>
        <taxon>Chlamydomonadales</taxon>
        <taxon>Astrephomenaceae</taxon>
        <taxon>Astrephomene</taxon>
    </lineage>
</organism>
<dbReference type="PANTHER" id="PTHR31285">
    <property type="entry name" value="NICOTINAMIDE MONONUCLEOTIDE ADENYLYLTRANSFERASE"/>
    <property type="match status" value="1"/>
</dbReference>
<name>A0AAD3DKC7_9CHLO</name>
<dbReference type="EMBL" id="BMAR01000005">
    <property type="protein sequence ID" value="GFR43469.1"/>
    <property type="molecule type" value="Genomic_DNA"/>
</dbReference>
<reference evidence="2 3" key="1">
    <citation type="journal article" date="2021" name="Sci. Rep.">
        <title>Genome sequencing of the multicellular alga Astrephomene provides insights into convergent evolution of germ-soma differentiation.</title>
        <authorList>
            <person name="Yamashita S."/>
            <person name="Yamamoto K."/>
            <person name="Matsuzaki R."/>
            <person name="Suzuki S."/>
            <person name="Yamaguchi H."/>
            <person name="Hirooka S."/>
            <person name="Minakuchi Y."/>
            <person name="Miyagishima S."/>
            <person name="Kawachi M."/>
            <person name="Toyoda A."/>
            <person name="Nozaki H."/>
        </authorList>
    </citation>
    <scope>NUCLEOTIDE SEQUENCE [LARGE SCALE GENOMIC DNA]</scope>
    <source>
        <strain evidence="2 3">NIES-4017</strain>
    </source>
</reference>
<dbReference type="Proteomes" id="UP001054857">
    <property type="component" value="Unassembled WGS sequence"/>
</dbReference>
<evidence type="ECO:0000256" key="1">
    <source>
        <dbReference type="SAM" id="Phobius"/>
    </source>
</evidence>
<accession>A0AAD3DKC7</accession>
<proteinExistence type="predicted"/>
<keyword evidence="1" id="KW-0812">Transmembrane</keyword>
<protein>
    <submittedName>
        <fullName evidence="2">Uncharacterized protein</fullName>
    </submittedName>
</protein>
<dbReference type="InterPro" id="IPR036653">
    <property type="entry name" value="CinA-like_C"/>
</dbReference>
<keyword evidence="3" id="KW-1185">Reference proteome</keyword>
<evidence type="ECO:0000313" key="3">
    <source>
        <dbReference type="Proteomes" id="UP001054857"/>
    </source>
</evidence>
<dbReference type="GO" id="GO:0000309">
    <property type="term" value="F:nicotinamide-nucleotide adenylyltransferase activity"/>
    <property type="evidence" value="ECO:0007669"/>
    <property type="project" value="TreeGrafter"/>
</dbReference>
<keyword evidence="1" id="KW-1133">Transmembrane helix</keyword>
<comment type="caution">
    <text evidence="2">The sequence shown here is derived from an EMBL/GenBank/DDBJ whole genome shotgun (WGS) entry which is preliminary data.</text>
</comment>
<dbReference type="GO" id="GO:0005737">
    <property type="term" value="C:cytoplasm"/>
    <property type="evidence" value="ECO:0007669"/>
    <property type="project" value="TreeGrafter"/>
</dbReference>
<dbReference type="SUPFAM" id="SSF142433">
    <property type="entry name" value="CinA-like"/>
    <property type="match status" value="1"/>
</dbReference>
<feature type="non-terminal residue" evidence="2">
    <location>
        <position position="1"/>
    </location>
</feature>
<dbReference type="GO" id="GO:0005634">
    <property type="term" value="C:nucleus"/>
    <property type="evidence" value="ECO:0007669"/>
    <property type="project" value="TreeGrafter"/>
</dbReference>
<dbReference type="PANTHER" id="PTHR31285:SF0">
    <property type="entry name" value="NICOTINAMIDE MONONUCLEOTIDE ADENYLYLTRANSFERASE"/>
    <property type="match status" value="1"/>
</dbReference>
<dbReference type="GO" id="GO:0016887">
    <property type="term" value="F:ATP hydrolysis activity"/>
    <property type="evidence" value="ECO:0007669"/>
    <property type="project" value="TreeGrafter"/>
</dbReference>
<keyword evidence="1" id="KW-0472">Membrane</keyword>
<feature type="transmembrane region" description="Helical" evidence="1">
    <location>
        <begin position="20"/>
        <end position="43"/>
    </location>
</feature>